<dbReference type="Gene3D" id="3.30.70.100">
    <property type="match status" value="1"/>
</dbReference>
<keyword evidence="4" id="KW-0812">Transmembrane</keyword>
<keyword evidence="7" id="KW-1185">Reference proteome</keyword>
<protein>
    <submittedName>
        <fullName evidence="6">Heavy metal translocating P-type ATPase</fullName>
    </submittedName>
</protein>
<feature type="domain" description="HMA" evidence="5">
    <location>
        <begin position="14"/>
        <end position="78"/>
    </location>
</feature>
<dbReference type="CDD" id="cd00371">
    <property type="entry name" value="HMA"/>
    <property type="match status" value="1"/>
</dbReference>
<evidence type="ECO:0000256" key="4">
    <source>
        <dbReference type="SAM" id="Phobius"/>
    </source>
</evidence>
<keyword evidence="2" id="KW-0479">Metal-binding</keyword>
<dbReference type="PROSITE" id="PS01047">
    <property type="entry name" value="HMA_1"/>
    <property type="match status" value="1"/>
</dbReference>
<organism evidence="6 7">
    <name type="scientific">Micromonospora azadirachtae</name>
    <dbReference type="NCBI Taxonomy" id="1970735"/>
    <lineage>
        <taxon>Bacteria</taxon>
        <taxon>Bacillati</taxon>
        <taxon>Actinomycetota</taxon>
        <taxon>Actinomycetes</taxon>
        <taxon>Micromonosporales</taxon>
        <taxon>Micromonosporaceae</taxon>
        <taxon>Micromonospora</taxon>
    </lineage>
</organism>
<comment type="subcellular location">
    <subcellularLocation>
        <location evidence="1">Membrane</location>
        <topology evidence="1">Multi-pass membrane protein</topology>
    </subcellularLocation>
</comment>
<evidence type="ECO:0000256" key="3">
    <source>
        <dbReference type="ARBA" id="ARBA00022967"/>
    </source>
</evidence>
<feature type="transmembrane region" description="Helical" evidence="4">
    <location>
        <begin position="131"/>
        <end position="153"/>
    </location>
</feature>
<dbReference type="PANTHER" id="PTHR43520">
    <property type="entry name" value="ATP7, ISOFORM B"/>
    <property type="match status" value="1"/>
</dbReference>
<dbReference type="InterPro" id="IPR008250">
    <property type="entry name" value="ATPase_P-typ_transduc_dom_A_sf"/>
</dbReference>
<evidence type="ECO:0000313" key="6">
    <source>
        <dbReference type="EMBL" id="MFD0785677.1"/>
    </source>
</evidence>
<feature type="transmembrane region" description="Helical" evidence="4">
    <location>
        <begin position="205"/>
        <end position="223"/>
    </location>
</feature>
<dbReference type="Proteomes" id="UP001597053">
    <property type="component" value="Unassembled WGS sequence"/>
</dbReference>
<feature type="transmembrane region" description="Helical" evidence="4">
    <location>
        <begin position="105"/>
        <end position="125"/>
    </location>
</feature>
<evidence type="ECO:0000256" key="2">
    <source>
        <dbReference type="ARBA" id="ARBA00022723"/>
    </source>
</evidence>
<dbReference type="InterPro" id="IPR059000">
    <property type="entry name" value="ATPase_P-type_domA"/>
</dbReference>
<reference evidence="7" key="1">
    <citation type="journal article" date="2019" name="Int. J. Syst. Evol. Microbiol.">
        <title>The Global Catalogue of Microorganisms (GCM) 10K type strain sequencing project: providing services to taxonomists for standard genome sequencing and annotation.</title>
        <authorList>
            <consortium name="The Broad Institute Genomics Platform"/>
            <consortium name="The Broad Institute Genome Sequencing Center for Infectious Disease"/>
            <person name="Wu L."/>
            <person name="Ma J."/>
        </authorList>
    </citation>
    <scope>NUCLEOTIDE SEQUENCE [LARGE SCALE GENOMIC DNA]</scope>
    <source>
        <strain evidence="7">JCM 32148</strain>
    </source>
</reference>
<feature type="transmembrane region" description="Helical" evidence="4">
    <location>
        <begin position="165"/>
        <end position="185"/>
    </location>
</feature>
<dbReference type="EMBL" id="JBHTHM010000936">
    <property type="protein sequence ID" value="MFD0785677.1"/>
    <property type="molecule type" value="Genomic_DNA"/>
</dbReference>
<feature type="non-terminal residue" evidence="6">
    <location>
        <position position="373"/>
    </location>
</feature>
<dbReference type="SUPFAM" id="SSF55008">
    <property type="entry name" value="HMA, heavy metal-associated domain"/>
    <property type="match status" value="1"/>
</dbReference>
<keyword evidence="3" id="KW-1278">Translocase</keyword>
<gene>
    <name evidence="6" type="ORF">ACFQZ8_17365</name>
</gene>
<dbReference type="InterPro" id="IPR017969">
    <property type="entry name" value="Heavy-metal-associated_CS"/>
</dbReference>
<dbReference type="InterPro" id="IPR006121">
    <property type="entry name" value="HMA_dom"/>
</dbReference>
<dbReference type="PANTHER" id="PTHR43520:SF8">
    <property type="entry name" value="P-TYPE CU(+) TRANSPORTER"/>
    <property type="match status" value="1"/>
</dbReference>
<accession>A0ABW3A427</accession>
<comment type="caution">
    <text evidence="6">The sequence shown here is derived from an EMBL/GenBank/DDBJ whole genome shotgun (WGS) entry which is preliminary data.</text>
</comment>
<dbReference type="Gene3D" id="2.70.150.10">
    <property type="entry name" value="Calcium-transporting ATPase, cytoplasmic transduction domain A"/>
    <property type="match status" value="1"/>
</dbReference>
<keyword evidence="4" id="KW-0472">Membrane</keyword>
<dbReference type="Pfam" id="PF00403">
    <property type="entry name" value="HMA"/>
    <property type="match status" value="1"/>
</dbReference>
<keyword evidence="4" id="KW-1133">Transmembrane helix</keyword>
<dbReference type="PROSITE" id="PS50846">
    <property type="entry name" value="HMA_2"/>
    <property type="match status" value="1"/>
</dbReference>
<evidence type="ECO:0000256" key="1">
    <source>
        <dbReference type="ARBA" id="ARBA00004141"/>
    </source>
</evidence>
<proteinExistence type="predicted"/>
<evidence type="ECO:0000259" key="5">
    <source>
        <dbReference type="PROSITE" id="PS50846"/>
    </source>
</evidence>
<name>A0ABW3A427_9ACTN</name>
<sequence>MTTTSSSPLPTAPNLIELSIGGMTCASCAARIEKKLNRMEGVSATVNYATEKATVRFAADVTPDDLIATVQKTGYTAQVPPPPKPAGTPVAEAPVDELRGLRHRLWTSVALTIPVILLAMVPAWQFDYWQWLSLTLAAPVVVWGGLPFHRAALINLRHGAATMDTLVSVGTLAAFGWSLWALFLGDAGMPGMTHPFRLDVVRSDGAGNIYLEAAAGVTMFILAGRYFEARSKRNAGAALRALLELGARDVAVLRGGVETRVPVDQLAVGDRFVVRPGEKIATDGVVDEGTSAVDASMLTGESVPVEVGPGDAVVGATVNAGGRLVVTATRIGGDTQLAQMARLVEQAQSGKAAVQRLADRVSGVFVPIVIALA</sequence>
<evidence type="ECO:0000313" key="7">
    <source>
        <dbReference type="Proteomes" id="UP001597053"/>
    </source>
</evidence>
<dbReference type="InterPro" id="IPR036163">
    <property type="entry name" value="HMA_dom_sf"/>
</dbReference>
<dbReference type="Pfam" id="PF00122">
    <property type="entry name" value="E1-E2_ATPase"/>
    <property type="match status" value="1"/>
</dbReference>
<dbReference type="SUPFAM" id="SSF81653">
    <property type="entry name" value="Calcium ATPase, transduction domain A"/>
    <property type="match status" value="1"/>
</dbReference>